<gene>
    <name evidence="2" type="ORF">PFDG_03675</name>
</gene>
<dbReference type="InterPro" id="IPR004843">
    <property type="entry name" value="Calcineurin-like_PHP"/>
</dbReference>
<feature type="domain" description="Calcineurin-like phosphoesterase" evidence="1">
    <location>
        <begin position="24"/>
        <end position="243"/>
    </location>
</feature>
<proteinExistence type="predicted"/>
<dbReference type="SUPFAM" id="SSF56300">
    <property type="entry name" value="Metallo-dependent phosphatases"/>
    <property type="match status" value="1"/>
</dbReference>
<reference evidence="3" key="2">
    <citation type="submission" date="2006-09" db="EMBL/GenBank/DDBJ databases">
        <title>The genome sequence of Plasmodium falciparum Dd2.</title>
        <authorList>
            <consortium name="The Broad Institute Genome Sequencing Platform"/>
            <person name="Birren B."/>
            <person name="Lander E."/>
            <person name="Galagan J."/>
            <person name="Nusbaum C."/>
            <person name="Devon K."/>
            <person name="Henn M."/>
            <person name="Jaffe D."/>
            <person name="Butler J."/>
            <person name="Alvarez P."/>
            <person name="Gnerre S."/>
            <person name="Grabherr M."/>
            <person name="Kleber M."/>
            <person name="Mauceli E."/>
            <person name="Brockman W."/>
            <person name="MacCallum I.A."/>
            <person name="Rounsley S."/>
            <person name="Young S."/>
            <person name="LaButti K."/>
            <person name="Pushparaj V."/>
            <person name="DeCaprio D."/>
            <person name="Crawford M."/>
            <person name="Koehrsen M."/>
            <person name="Engels R."/>
            <person name="Montgomery P."/>
            <person name="Pearson M."/>
            <person name="Howarth C."/>
            <person name="Larson L."/>
            <person name="Luoma S."/>
            <person name="White J."/>
            <person name="Kodira C."/>
            <person name="Zeng Q."/>
            <person name="O'Leary S."/>
            <person name="Yandava C."/>
            <person name="Alvarado L."/>
            <person name="Wirth D."/>
            <person name="Volkman S."/>
            <person name="Hartl D."/>
        </authorList>
    </citation>
    <scope>NUCLEOTIDE SEQUENCE [LARGE SCALE GENOMIC DNA]</scope>
</reference>
<dbReference type="KEGG" id="pfd:PFDG_03675"/>
<sequence length="302" mass="35790">MVLIKVENHEGKNVNANKFEPFFFVLLGDIQYGMIRGNHGWYEERELLKSAIEKTNKLKPPFVVALGDLTNKFPLDPIQTNQITDLKNDFKLLDKDIDLYVFCGNHDVGNKPSMEGMEYFEEQWGDSYYSFVYNNCAFIVLNSPILYDETHVKEMKEEQLKWLEKTLEKLHSLNVKHKFLLLHHALMYDDIYEGENIGLIYGDKFHNYSEKNEFHLKKEPRLFIYELMKKYKVTHVFCAHLHANRENDIDHNIKQITISAVGMQAKDDKSGIFIVQVTEDKVDYKYYPFEYPFFFFFFEHGS</sequence>
<dbReference type="GO" id="GO:0016787">
    <property type="term" value="F:hydrolase activity"/>
    <property type="evidence" value="ECO:0007669"/>
    <property type="project" value="InterPro"/>
</dbReference>
<dbReference type="Pfam" id="PF00149">
    <property type="entry name" value="Metallophos"/>
    <property type="match status" value="1"/>
</dbReference>
<name>A0A0L7M3P4_PLAF4</name>
<evidence type="ECO:0000313" key="2">
    <source>
        <dbReference type="EMBL" id="KOB87453.1"/>
    </source>
</evidence>
<dbReference type="Proteomes" id="UP000054282">
    <property type="component" value="Unassembled WGS sequence"/>
</dbReference>
<evidence type="ECO:0000313" key="3">
    <source>
        <dbReference type="Proteomes" id="UP000054282"/>
    </source>
</evidence>
<evidence type="ECO:0000259" key="1">
    <source>
        <dbReference type="Pfam" id="PF00149"/>
    </source>
</evidence>
<dbReference type="EMBL" id="DS016555">
    <property type="protein sequence ID" value="KOB87453.1"/>
    <property type="molecule type" value="Genomic_DNA"/>
</dbReference>
<dbReference type="Gene3D" id="3.60.21.10">
    <property type="match status" value="1"/>
</dbReference>
<dbReference type="OMA" id="NEPTHET"/>
<dbReference type="AlphaFoldDB" id="A0A0L7M3P4"/>
<dbReference type="PANTHER" id="PTHR43143">
    <property type="entry name" value="METALLOPHOSPHOESTERASE, CALCINEURIN SUPERFAMILY"/>
    <property type="match status" value="1"/>
</dbReference>
<organism evidence="2 3">
    <name type="scientific">Plasmodium falciparum (isolate Dd2)</name>
    <dbReference type="NCBI Taxonomy" id="57267"/>
    <lineage>
        <taxon>Eukaryota</taxon>
        <taxon>Sar</taxon>
        <taxon>Alveolata</taxon>
        <taxon>Apicomplexa</taxon>
        <taxon>Aconoidasida</taxon>
        <taxon>Haemosporida</taxon>
        <taxon>Plasmodiidae</taxon>
        <taxon>Plasmodium</taxon>
        <taxon>Plasmodium (Laverania)</taxon>
    </lineage>
</organism>
<dbReference type="PANTHER" id="PTHR43143:SF1">
    <property type="entry name" value="SERINE_THREONINE-PROTEIN PHOSPHATASE CPPED1"/>
    <property type="match status" value="1"/>
</dbReference>
<dbReference type="InterPro" id="IPR029052">
    <property type="entry name" value="Metallo-depent_PP-like"/>
</dbReference>
<accession>A0A0L7M3P4</accession>
<reference evidence="3" key="1">
    <citation type="submission" date="2006-09" db="EMBL/GenBank/DDBJ databases">
        <title>Annotation of Plasmodium falciparum Dd2.</title>
        <authorList>
            <consortium name="The Broad Institute Genome Sequencing Platform"/>
            <person name="Volkman S.K."/>
            <person name="Neafsey D.E."/>
            <person name="Dash A.P."/>
            <person name="Chitnis C.E."/>
            <person name="Hartl D.L."/>
            <person name="Young S.K."/>
            <person name="Zeng Q."/>
            <person name="Koehrsen M."/>
            <person name="Alvarado L."/>
            <person name="Berlin A."/>
            <person name="Borenstein D."/>
            <person name="Chapman S.B."/>
            <person name="Chen Z."/>
            <person name="Engels R."/>
            <person name="Freedman E."/>
            <person name="Gellesch M."/>
            <person name="Goldberg J."/>
            <person name="Griggs A."/>
            <person name="Gujja S."/>
            <person name="Heilman E.R."/>
            <person name="Heiman D.I."/>
            <person name="Howarth C."/>
            <person name="Jen D."/>
            <person name="Larson L."/>
            <person name="Mehta T."/>
            <person name="Neiman D."/>
            <person name="Park D."/>
            <person name="Pearson M."/>
            <person name="Roberts A."/>
            <person name="Saif S."/>
            <person name="Shea T."/>
            <person name="Shenoy N."/>
            <person name="Sisk P."/>
            <person name="Stolte C."/>
            <person name="Sykes S."/>
            <person name="Walk T."/>
            <person name="White J."/>
            <person name="Yandava C."/>
            <person name="Haas B."/>
            <person name="Henn M.R."/>
            <person name="Nusbaum C."/>
            <person name="Birren B."/>
        </authorList>
    </citation>
    <scope>NUCLEOTIDE SEQUENCE [LARGE SCALE GENOMIC DNA]</scope>
</reference>
<dbReference type="InterPro" id="IPR051918">
    <property type="entry name" value="STPP_CPPED1"/>
</dbReference>
<protein>
    <recommendedName>
        <fullName evidence="1">Calcineurin-like phosphoesterase domain-containing protein</fullName>
    </recommendedName>
</protein>
<dbReference type="OrthoDB" id="45007at2759"/>